<reference evidence="2 3" key="1">
    <citation type="journal article" date="2023" name="G3 (Bethesda)">
        <title>A chromosome-length genome assembly and annotation of blackberry (Rubus argutus, cv. 'Hillquist').</title>
        <authorList>
            <person name="Bruna T."/>
            <person name="Aryal R."/>
            <person name="Dudchenko O."/>
            <person name="Sargent D.J."/>
            <person name="Mead D."/>
            <person name="Buti M."/>
            <person name="Cavallini A."/>
            <person name="Hytonen T."/>
            <person name="Andres J."/>
            <person name="Pham M."/>
            <person name="Weisz D."/>
            <person name="Mascagni F."/>
            <person name="Usai G."/>
            <person name="Natali L."/>
            <person name="Bassil N."/>
            <person name="Fernandez G.E."/>
            <person name="Lomsadze A."/>
            <person name="Armour M."/>
            <person name="Olukolu B."/>
            <person name="Poorten T."/>
            <person name="Britton C."/>
            <person name="Davik J."/>
            <person name="Ashrafi H."/>
            <person name="Aiden E.L."/>
            <person name="Borodovsky M."/>
            <person name="Worthington M."/>
        </authorList>
    </citation>
    <scope>NUCLEOTIDE SEQUENCE [LARGE SCALE GENOMIC DNA]</scope>
    <source>
        <strain evidence="2">PI 553951</strain>
    </source>
</reference>
<proteinExistence type="predicted"/>
<evidence type="ECO:0000256" key="1">
    <source>
        <dbReference type="SAM" id="MobiDB-lite"/>
    </source>
</evidence>
<gene>
    <name evidence="2" type="ORF">M0R45_030518</name>
</gene>
<evidence type="ECO:0000313" key="3">
    <source>
        <dbReference type="Proteomes" id="UP001457282"/>
    </source>
</evidence>
<dbReference type="AlphaFoldDB" id="A0AAW1WFD3"/>
<feature type="region of interest" description="Disordered" evidence="1">
    <location>
        <begin position="36"/>
        <end position="69"/>
    </location>
</feature>
<organism evidence="2 3">
    <name type="scientific">Rubus argutus</name>
    <name type="common">Southern blackberry</name>
    <dbReference type="NCBI Taxonomy" id="59490"/>
    <lineage>
        <taxon>Eukaryota</taxon>
        <taxon>Viridiplantae</taxon>
        <taxon>Streptophyta</taxon>
        <taxon>Embryophyta</taxon>
        <taxon>Tracheophyta</taxon>
        <taxon>Spermatophyta</taxon>
        <taxon>Magnoliopsida</taxon>
        <taxon>eudicotyledons</taxon>
        <taxon>Gunneridae</taxon>
        <taxon>Pentapetalae</taxon>
        <taxon>rosids</taxon>
        <taxon>fabids</taxon>
        <taxon>Rosales</taxon>
        <taxon>Rosaceae</taxon>
        <taxon>Rosoideae</taxon>
        <taxon>Rosoideae incertae sedis</taxon>
        <taxon>Rubus</taxon>
    </lineage>
</organism>
<name>A0AAW1WFD3_RUBAR</name>
<comment type="caution">
    <text evidence="2">The sequence shown here is derived from an EMBL/GenBank/DDBJ whole genome shotgun (WGS) entry which is preliminary data.</text>
</comment>
<dbReference type="Proteomes" id="UP001457282">
    <property type="component" value="Unassembled WGS sequence"/>
</dbReference>
<accession>A0AAW1WFD3</accession>
<sequence length="69" mass="8034">MDREANHSDLDLLVFLHPLLDREAIAMSWSRRRPRQLAPLRSAHRRQGRRSLLLEADAGARQGKRRHGD</sequence>
<evidence type="ECO:0000313" key="2">
    <source>
        <dbReference type="EMBL" id="KAK9922035.1"/>
    </source>
</evidence>
<dbReference type="EMBL" id="JBEDUW010000006">
    <property type="protein sequence ID" value="KAK9922035.1"/>
    <property type="molecule type" value="Genomic_DNA"/>
</dbReference>
<protein>
    <submittedName>
        <fullName evidence="2">Uncharacterized protein</fullName>
    </submittedName>
</protein>
<keyword evidence="3" id="KW-1185">Reference proteome</keyword>